<dbReference type="PANTHER" id="PTHR43711">
    <property type="entry name" value="TWO-COMPONENT HISTIDINE KINASE"/>
    <property type="match status" value="1"/>
</dbReference>
<comment type="subcellular location">
    <subcellularLocation>
        <location evidence="2">Cell membrane</location>
    </subcellularLocation>
</comment>
<dbReference type="Proteomes" id="UP000886129">
    <property type="component" value="Unassembled WGS sequence"/>
</dbReference>
<dbReference type="PROSITE" id="PS50109">
    <property type="entry name" value="HIS_KIN"/>
    <property type="match status" value="1"/>
</dbReference>
<accession>A0A7C5I300</accession>
<dbReference type="SMART" id="SM00388">
    <property type="entry name" value="HisKA"/>
    <property type="match status" value="1"/>
</dbReference>
<dbReference type="InterPro" id="IPR005467">
    <property type="entry name" value="His_kinase_dom"/>
</dbReference>
<name>A0A7C5I300_9BACT</name>
<dbReference type="EC" id="2.7.13.3" evidence="3"/>
<keyword evidence="10" id="KW-0902">Two-component regulatory system</keyword>
<dbReference type="InterPro" id="IPR036890">
    <property type="entry name" value="HATPase_C_sf"/>
</dbReference>
<sequence length="358" mass="40961">MEIRKRNELEILYDSVSKNISNVAMLRFAENGSKIYANPLATKFIEEVTDLYEFEEIFKEPEKLRSRIADALRTMKVSFLNVEIGQKEFVCYIYPGKFSGENIIDIVLLDSPELKAIENKLKNEIEELRQKIDQQLTFFANMVHELKSPLTIIKGYAEMLESSATVDQEKMLLAIHQAVNYQLGLINNLLEISKLQANKSELKIEKVDLPELITDVTYQFTDISARKGIKLEIEENKLPEEFYTDSSKLKRILINLLDNAFKFTREGKIKLSAYLHNGGVYFEVKDTGIGIKEEFLDKIFDRYSMAKGTMNRELNPSGTGIGLYLTKELVELLGGKIRLNSEYGKGTTVSFTISNMKT</sequence>
<evidence type="ECO:0000259" key="13">
    <source>
        <dbReference type="PROSITE" id="PS50109"/>
    </source>
</evidence>
<dbReference type="SMART" id="SM00387">
    <property type="entry name" value="HATPase_c"/>
    <property type="match status" value="1"/>
</dbReference>
<dbReference type="GO" id="GO:0000155">
    <property type="term" value="F:phosphorelay sensor kinase activity"/>
    <property type="evidence" value="ECO:0007669"/>
    <property type="project" value="InterPro"/>
</dbReference>
<organism evidence="14">
    <name type="scientific">Kosmotoga arenicorallina</name>
    <dbReference type="NCBI Taxonomy" id="688066"/>
    <lineage>
        <taxon>Bacteria</taxon>
        <taxon>Thermotogati</taxon>
        <taxon>Thermotogota</taxon>
        <taxon>Thermotogae</taxon>
        <taxon>Kosmotogales</taxon>
        <taxon>Kosmotogaceae</taxon>
        <taxon>Kosmotoga</taxon>
    </lineage>
</organism>
<dbReference type="EMBL" id="DRTH01000011">
    <property type="protein sequence ID" value="HHF08194.1"/>
    <property type="molecule type" value="Genomic_DNA"/>
</dbReference>
<dbReference type="Pfam" id="PF00512">
    <property type="entry name" value="HisKA"/>
    <property type="match status" value="1"/>
</dbReference>
<dbReference type="PANTHER" id="PTHR43711:SF26">
    <property type="entry name" value="SENSOR HISTIDINE KINASE RCSC"/>
    <property type="match status" value="1"/>
</dbReference>
<dbReference type="SUPFAM" id="SSF47384">
    <property type="entry name" value="Homodimeric domain of signal transducing histidine kinase"/>
    <property type="match status" value="1"/>
</dbReference>
<keyword evidence="12" id="KW-0175">Coiled coil</keyword>
<dbReference type="Gene3D" id="1.10.287.130">
    <property type="match status" value="1"/>
</dbReference>
<dbReference type="GO" id="GO:0005886">
    <property type="term" value="C:plasma membrane"/>
    <property type="evidence" value="ECO:0007669"/>
    <property type="project" value="UniProtKB-SubCell"/>
</dbReference>
<evidence type="ECO:0000256" key="4">
    <source>
        <dbReference type="ARBA" id="ARBA00022475"/>
    </source>
</evidence>
<dbReference type="InterPro" id="IPR004358">
    <property type="entry name" value="Sig_transdc_His_kin-like_C"/>
</dbReference>
<evidence type="ECO:0000256" key="9">
    <source>
        <dbReference type="ARBA" id="ARBA00022840"/>
    </source>
</evidence>
<evidence type="ECO:0000256" key="6">
    <source>
        <dbReference type="ARBA" id="ARBA00022679"/>
    </source>
</evidence>
<dbReference type="AlphaFoldDB" id="A0A7C5I300"/>
<comment type="caution">
    <text evidence="14">The sequence shown here is derived from an EMBL/GenBank/DDBJ whole genome shotgun (WGS) entry which is preliminary data.</text>
</comment>
<dbReference type="GO" id="GO:0005524">
    <property type="term" value="F:ATP binding"/>
    <property type="evidence" value="ECO:0007669"/>
    <property type="project" value="UniProtKB-KW"/>
</dbReference>
<evidence type="ECO:0000256" key="11">
    <source>
        <dbReference type="ARBA" id="ARBA00023136"/>
    </source>
</evidence>
<dbReference type="CDD" id="cd00082">
    <property type="entry name" value="HisKA"/>
    <property type="match status" value="1"/>
</dbReference>
<evidence type="ECO:0000256" key="12">
    <source>
        <dbReference type="SAM" id="Coils"/>
    </source>
</evidence>
<evidence type="ECO:0000256" key="8">
    <source>
        <dbReference type="ARBA" id="ARBA00022777"/>
    </source>
</evidence>
<dbReference type="FunFam" id="3.30.565.10:FF:000023">
    <property type="entry name" value="PAS domain-containing sensor histidine kinase"/>
    <property type="match status" value="1"/>
</dbReference>
<dbReference type="Gene3D" id="3.30.565.10">
    <property type="entry name" value="Histidine kinase-like ATPase, C-terminal domain"/>
    <property type="match status" value="1"/>
</dbReference>
<evidence type="ECO:0000256" key="5">
    <source>
        <dbReference type="ARBA" id="ARBA00022553"/>
    </source>
</evidence>
<comment type="catalytic activity">
    <reaction evidence="1">
        <text>ATP + protein L-histidine = ADP + protein N-phospho-L-histidine.</text>
        <dbReference type="EC" id="2.7.13.3"/>
    </reaction>
</comment>
<evidence type="ECO:0000256" key="7">
    <source>
        <dbReference type="ARBA" id="ARBA00022741"/>
    </source>
</evidence>
<gene>
    <name evidence="14" type="ORF">ENL26_00275</name>
</gene>
<reference evidence="14" key="1">
    <citation type="journal article" date="2020" name="mSystems">
        <title>Genome- and Community-Level Interaction Insights into Carbon Utilization and Element Cycling Functions of Hydrothermarchaeota in Hydrothermal Sediment.</title>
        <authorList>
            <person name="Zhou Z."/>
            <person name="Liu Y."/>
            <person name="Xu W."/>
            <person name="Pan J."/>
            <person name="Luo Z.H."/>
            <person name="Li M."/>
        </authorList>
    </citation>
    <scope>NUCLEOTIDE SEQUENCE [LARGE SCALE GENOMIC DNA]</scope>
    <source>
        <strain evidence="14">HyVt-80</strain>
    </source>
</reference>
<dbReference type="InterPro" id="IPR036097">
    <property type="entry name" value="HisK_dim/P_sf"/>
</dbReference>
<dbReference type="InterPro" id="IPR003594">
    <property type="entry name" value="HATPase_dom"/>
</dbReference>
<dbReference type="InterPro" id="IPR003661">
    <property type="entry name" value="HisK_dim/P_dom"/>
</dbReference>
<evidence type="ECO:0000256" key="10">
    <source>
        <dbReference type="ARBA" id="ARBA00023012"/>
    </source>
</evidence>
<keyword evidence="7" id="KW-0547">Nucleotide-binding</keyword>
<dbReference type="InterPro" id="IPR050736">
    <property type="entry name" value="Sensor_HK_Regulatory"/>
</dbReference>
<protein>
    <recommendedName>
        <fullName evidence="3">histidine kinase</fullName>
        <ecNumber evidence="3">2.7.13.3</ecNumber>
    </recommendedName>
</protein>
<evidence type="ECO:0000256" key="3">
    <source>
        <dbReference type="ARBA" id="ARBA00012438"/>
    </source>
</evidence>
<keyword evidence="6" id="KW-0808">Transferase</keyword>
<dbReference type="CDD" id="cd16922">
    <property type="entry name" value="HATPase_EvgS-ArcB-TorS-like"/>
    <property type="match status" value="1"/>
</dbReference>
<evidence type="ECO:0000313" key="14">
    <source>
        <dbReference type="EMBL" id="HHF08194.1"/>
    </source>
</evidence>
<keyword evidence="5" id="KW-0597">Phosphoprotein</keyword>
<evidence type="ECO:0000256" key="1">
    <source>
        <dbReference type="ARBA" id="ARBA00000085"/>
    </source>
</evidence>
<keyword evidence="11" id="KW-0472">Membrane</keyword>
<keyword evidence="9" id="KW-0067">ATP-binding</keyword>
<proteinExistence type="predicted"/>
<evidence type="ECO:0000256" key="2">
    <source>
        <dbReference type="ARBA" id="ARBA00004236"/>
    </source>
</evidence>
<feature type="domain" description="Histidine kinase" evidence="13">
    <location>
        <begin position="141"/>
        <end position="357"/>
    </location>
</feature>
<keyword evidence="4" id="KW-1003">Cell membrane</keyword>
<feature type="coiled-coil region" evidence="12">
    <location>
        <begin position="111"/>
        <end position="138"/>
    </location>
</feature>
<dbReference type="SUPFAM" id="SSF55874">
    <property type="entry name" value="ATPase domain of HSP90 chaperone/DNA topoisomerase II/histidine kinase"/>
    <property type="match status" value="1"/>
</dbReference>
<dbReference type="PRINTS" id="PR00344">
    <property type="entry name" value="BCTRLSENSOR"/>
</dbReference>
<dbReference type="Pfam" id="PF02518">
    <property type="entry name" value="HATPase_c"/>
    <property type="match status" value="1"/>
</dbReference>
<keyword evidence="8 14" id="KW-0418">Kinase</keyword>